<dbReference type="EMBL" id="AEJF01000141">
    <property type="protein sequence ID" value="KLU23906.1"/>
    <property type="molecule type" value="Genomic_DNA"/>
</dbReference>
<dbReference type="Gene3D" id="3.40.50.1110">
    <property type="entry name" value="SGNH hydrolase"/>
    <property type="match status" value="1"/>
</dbReference>
<dbReference type="PANTHER" id="PTHR22835:SF659">
    <property type="entry name" value="GDSL LIPASE_ACYLHYDROLASE, PUTATIVE (AFU_ORTHOLOGUE AFUA_2G00510)-RELATED"/>
    <property type="match status" value="1"/>
</dbReference>
<dbReference type="CDD" id="cd01847">
    <property type="entry name" value="Triacylglycerol_lipase_like"/>
    <property type="match status" value="1"/>
</dbReference>
<dbReference type="GO" id="GO:0016788">
    <property type="term" value="F:hydrolase activity, acting on ester bonds"/>
    <property type="evidence" value="ECO:0007669"/>
    <property type="project" value="InterPro"/>
</dbReference>
<dbReference type="RefSeq" id="WP_047849008.1">
    <property type="nucleotide sequence ID" value="NZ_AEJF01000141.1"/>
</dbReference>
<dbReference type="InterPro" id="IPR001087">
    <property type="entry name" value="GDSL"/>
</dbReference>
<dbReference type="Proteomes" id="UP000035963">
    <property type="component" value="Unassembled WGS sequence"/>
</dbReference>
<reference evidence="3 4" key="1">
    <citation type="journal article" date="2015" name="Genome Announc.">
        <title>Draft Genome Sequence of Burkholderia sp. Strain PML1(12), an Ectomycorrhizosphere-Inhabiting Bacterium with Effective Mineral-Weathering Ability.</title>
        <authorList>
            <person name="Uroz S."/>
            <person name="Oger P."/>
        </authorList>
    </citation>
    <scope>NUCLEOTIDE SEQUENCE [LARGE SCALE GENOMIC DNA]</scope>
    <source>
        <strain evidence="4">PML1(12)</strain>
    </source>
</reference>
<feature type="signal peptide" evidence="2">
    <location>
        <begin position="1"/>
        <end position="27"/>
    </location>
</feature>
<evidence type="ECO:0000313" key="4">
    <source>
        <dbReference type="Proteomes" id="UP000035963"/>
    </source>
</evidence>
<comment type="caution">
    <text evidence="3">The sequence shown here is derived from an EMBL/GenBank/DDBJ whole genome shotgun (WGS) entry which is preliminary data.</text>
</comment>
<dbReference type="PANTHER" id="PTHR22835">
    <property type="entry name" value="ZINC FINGER FYVE DOMAIN CONTAINING PROTEIN"/>
    <property type="match status" value="1"/>
</dbReference>
<sequence>MQIVSRFAFLALTCGVIGLSHASNASADSADQRRSFTQVVSFGDSLSDVGTYAYARQFGGGTYTTNPGAISVQVIAEHYGLRLKPALTGGFGQASVVHPEGFGYAQGGARVAGAPNPGDATGDTGELQTPLTSQVAAYLKSHTRFTAQQLVLMQGGANDVQDAYGAWAGMIANGGDPAASLQAVEPSLRQAAQQLAGLVHNVQQHGATHIVVQNVPNISKAPIANIVEQQLPGSARVLRRLAQVFNIALDEALPSSPSVLRVDAFTFIDETSENYRQLGFRFDGSSGTNVACNPANLPAAFQADDTSALFCSRSTYVSPDAERIYMFADAYHPTTHLQKLIADYVVGQIDKWLRD</sequence>
<organism evidence="3 4">
    <name type="scientific">Caballeronia mineralivorans PML1(12)</name>
    <dbReference type="NCBI Taxonomy" id="908627"/>
    <lineage>
        <taxon>Bacteria</taxon>
        <taxon>Pseudomonadati</taxon>
        <taxon>Pseudomonadota</taxon>
        <taxon>Betaproteobacteria</taxon>
        <taxon>Burkholderiales</taxon>
        <taxon>Burkholderiaceae</taxon>
        <taxon>Caballeronia</taxon>
    </lineage>
</organism>
<dbReference type="AlphaFoldDB" id="A0A0J1CU94"/>
<dbReference type="Pfam" id="PF00657">
    <property type="entry name" value="Lipase_GDSL"/>
    <property type="match status" value="1"/>
</dbReference>
<dbReference type="SUPFAM" id="SSF52266">
    <property type="entry name" value="SGNH hydrolase"/>
    <property type="match status" value="1"/>
</dbReference>
<keyword evidence="2" id="KW-0732">Signal</keyword>
<gene>
    <name evidence="3" type="ORF">EOS_22955</name>
</gene>
<comment type="similarity">
    <text evidence="1">Belongs to the 'GDSL' lipolytic enzyme family.</text>
</comment>
<dbReference type="PATRIC" id="fig|908627.4.peg.5121"/>
<dbReference type="InterPro" id="IPR036514">
    <property type="entry name" value="SGNH_hydro_sf"/>
</dbReference>
<protein>
    <submittedName>
        <fullName evidence="3">Lipase</fullName>
    </submittedName>
</protein>
<accession>A0A0J1CU94</accession>
<dbReference type="OrthoDB" id="5292073at2"/>
<proteinExistence type="inferred from homology"/>
<keyword evidence="4" id="KW-1185">Reference proteome</keyword>
<feature type="chain" id="PRO_5005249340" evidence="2">
    <location>
        <begin position="28"/>
        <end position="355"/>
    </location>
</feature>
<evidence type="ECO:0000256" key="2">
    <source>
        <dbReference type="SAM" id="SignalP"/>
    </source>
</evidence>
<name>A0A0J1CU94_9BURK</name>
<evidence type="ECO:0000313" key="3">
    <source>
        <dbReference type="EMBL" id="KLU23906.1"/>
    </source>
</evidence>
<evidence type="ECO:0000256" key="1">
    <source>
        <dbReference type="ARBA" id="ARBA00008668"/>
    </source>
</evidence>